<evidence type="ECO:0000256" key="5">
    <source>
        <dbReference type="ARBA" id="ARBA00022801"/>
    </source>
</evidence>
<protein>
    <recommendedName>
        <fullName evidence="4">GDP-mannose pyrophosphatase</fullName>
    </recommendedName>
    <alternativeName>
        <fullName evidence="6">GDP-mannose hydrolase</fullName>
    </alternativeName>
    <alternativeName>
        <fullName evidence="7">GDPMK</fullName>
    </alternativeName>
</protein>
<comment type="cofactor">
    <cofactor evidence="2">
        <name>Mg(2+)</name>
        <dbReference type="ChEBI" id="CHEBI:18420"/>
    </cofactor>
</comment>
<dbReference type="EMBL" id="SMSJ01000036">
    <property type="protein sequence ID" value="TDH60542.1"/>
    <property type="molecule type" value="Genomic_DNA"/>
</dbReference>
<keyword evidence="5 9" id="KW-0378">Hydrolase</keyword>
<keyword evidence="10" id="KW-1185">Reference proteome</keyword>
<dbReference type="PANTHER" id="PTHR11839:SF18">
    <property type="entry name" value="NUDIX HYDROLASE DOMAIN-CONTAINING PROTEIN"/>
    <property type="match status" value="1"/>
</dbReference>
<dbReference type="GO" id="GO:0019693">
    <property type="term" value="P:ribose phosphate metabolic process"/>
    <property type="evidence" value="ECO:0007669"/>
    <property type="project" value="TreeGrafter"/>
</dbReference>
<dbReference type="Proteomes" id="UP000295096">
    <property type="component" value="Unassembled WGS sequence"/>
</dbReference>
<dbReference type="GO" id="GO:0006753">
    <property type="term" value="P:nucleoside phosphate metabolic process"/>
    <property type="evidence" value="ECO:0007669"/>
    <property type="project" value="TreeGrafter"/>
</dbReference>
<sequence>MSEDPAWPQGPAPEEERPWTVLSRREVVRNRHLNLDAEAVRTGAGAVLDPYWVMDYPDWVLAVALTPDDRLVLVRQWRQGAKAWVLEPPGGVMDPGDADPCATAARELREETGYAATRLRLVGSIWSDPAHNTNRIHAVLAEGAVPAGAHDREAGEELETLTMPVAEVVAGVTRGMFVHAMHLGGLLLALQAAGRIRF</sequence>
<evidence type="ECO:0000313" key="9">
    <source>
        <dbReference type="EMBL" id="TDH60542.1"/>
    </source>
</evidence>
<dbReference type="AlphaFoldDB" id="A0A4R5QBR3"/>
<dbReference type="SUPFAM" id="SSF55811">
    <property type="entry name" value="Nudix"/>
    <property type="match status" value="1"/>
</dbReference>
<dbReference type="OrthoDB" id="9806150at2"/>
<comment type="caution">
    <text evidence="9">The sequence shown here is derived from an EMBL/GenBank/DDBJ whole genome shotgun (WGS) entry which is preliminary data.</text>
</comment>
<evidence type="ECO:0000256" key="4">
    <source>
        <dbReference type="ARBA" id="ARBA00016377"/>
    </source>
</evidence>
<dbReference type="Pfam" id="PF00293">
    <property type="entry name" value="NUDIX"/>
    <property type="match status" value="1"/>
</dbReference>
<comment type="similarity">
    <text evidence="3">Belongs to the Nudix hydrolase family. NudK subfamily.</text>
</comment>
<name>A0A4R5QBR3_9PROT</name>
<dbReference type="CDD" id="cd03424">
    <property type="entry name" value="NUDIX_ADPRase_Nudt5_UGPPase_Nudt14"/>
    <property type="match status" value="1"/>
</dbReference>
<evidence type="ECO:0000256" key="6">
    <source>
        <dbReference type="ARBA" id="ARBA00032162"/>
    </source>
</evidence>
<comment type="catalytic activity">
    <reaction evidence="1">
        <text>GDP-alpha-D-mannose + H2O = alpha-D-mannose 1-phosphate + GMP + 2 H(+)</text>
        <dbReference type="Rhea" id="RHEA:27978"/>
        <dbReference type="ChEBI" id="CHEBI:15377"/>
        <dbReference type="ChEBI" id="CHEBI:15378"/>
        <dbReference type="ChEBI" id="CHEBI:57527"/>
        <dbReference type="ChEBI" id="CHEBI:58115"/>
        <dbReference type="ChEBI" id="CHEBI:58409"/>
    </reaction>
</comment>
<organism evidence="9 10">
    <name type="scientific">Dankookia rubra</name>
    <dbReference type="NCBI Taxonomy" id="1442381"/>
    <lineage>
        <taxon>Bacteria</taxon>
        <taxon>Pseudomonadati</taxon>
        <taxon>Pseudomonadota</taxon>
        <taxon>Alphaproteobacteria</taxon>
        <taxon>Acetobacterales</taxon>
        <taxon>Roseomonadaceae</taxon>
        <taxon>Dankookia</taxon>
    </lineage>
</organism>
<dbReference type="PROSITE" id="PS51462">
    <property type="entry name" value="NUDIX"/>
    <property type="match status" value="1"/>
</dbReference>
<dbReference type="RefSeq" id="WP_133290684.1">
    <property type="nucleotide sequence ID" value="NZ_SMSJ01000036.1"/>
</dbReference>
<evidence type="ECO:0000256" key="3">
    <source>
        <dbReference type="ARBA" id="ARBA00007275"/>
    </source>
</evidence>
<dbReference type="InterPro" id="IPR015797">
    <property type="entry name" value="NUDIX_hydrolase-like_dom_sf"/>
</dbReference>
<dbReference type="Gene3D" id="3.90.79.10">
    <property type="entry name" value="Nucleoside Triphosphate Pyrophosphohydrolase"/>
    <property type="match status" value="1"/>
</dbReference>
<evidence type="ECO:0000256" key="7">
    <source>
        <dbReference type="ARBA" id="ARBA00032272"/>
    </source>
</evidence>
<gene>
    <name evidence="9" type="ORF">E2C06_21580</name>
</gene>
<accession>A0A4R5QBR3</accession>
<feature type="domain" description="Nudix hydrolase" evidence="8">
    <location>
        <begin position="55"/>
        <end position="191"/>
    </location>
</feature>
<dbReference type="PANTHER" id="PTHR11839">
    <property type="entry name" value="UDP/ADP-SUGAR PYROPHOSPHATASE"/>
    <property type="match status" value="1"/>
</dbReference>
<evidence type="ECO:0000259" key="8">
    <source>
        <dbReference type="PROSITE" id="PS51462"/>
    </source>
</evidence>
<dbReference type="GO" id="GO:0016787">
    <property type="term" value="F:hydrolase activity"/>
    <property type="evidence" value="ECO:0007669"/>
    <property type="project" value="UniProtKB-KW"/>
</dbReference>
<evidence type="ECO:0000256" key="1">
    <source>
        <dbReference type="ARBA" id="ARBA00000847"/>
    </source>
</evidence>
<evidence type="ECO:0000256" key="2">
    <source>
        <dbReference type="ARBA" id="ARBA00001946"/>
    </source>
</evidence>
<reference evidence="9 10" key="1">
    <citation type="journal article" date="2016" name="J. Microbiol.">
        <title>Dankookia rubra gen. nov., sp. nov., an alphaproteobacterium isolated from sediment of a shallow stream.</title>
        <authorList>
            <person name="Kim W.H."/>
            <person name="Kim D.H."/>
            <person name="Kang K."/>
            <person name="Ahn T.Y."/>
        </authorList>
    </citation>
    <scope>NUCLEOTIDE SEQUENCE [LARGE SCALE GENOMIC DNA]</scope>
    <source>
        <strain evidence="9 10">JCM30602</strain>
    </source>
</reference>
<evidence type="ECO:0000313" key="10">
    <source>
        <dbReference type="Proteomes" id="UP000295096"/>
    </source>
</evidence>
<dbReference type="InterPro" id="IPR000086">
    <property type="entry name" value="NUDIX_hydrolase_dom"/>
</dbReference>
<proteinExistence type="inferred from homology"/>